<reference evidence="6" key="1">
    <citation type="submission" date="2025-08" db="UniProtKB">
        <authorList>
            <consortium name="RefSeq"/>
        </authorList>
    </citation>
    <scope>IDENTIFICATION</scope>
    <source>
        <tissue evidence="6">Whole Larva</tissue>
    </source>
</reference>
<feature type="domain" description="YEATS" evidence="4">
    <location>
        <begin position="168"/>
        <end position="316"/>
    </location>
</feature>
<name>A0ABM1M4B4_NICVS</name>
<accession>A0ABM1M4B4</accession>
<feature type="region of interest" description="Disordered" evidence="3">
    <location>
        <begin position="1"/>
        <end position="22"/>
    </location>
</feature>
<evidence type="ECO:0000256" key="1">
    <source>
        <dbReference type="ARBA" id="ARBA00023242"/>
    </source>
</evidence>
<dbReference type="Pfam" id="PF22951">
    <property type="entry name" value="3HBD"/>
    <property type="match status" value="1"/>
</dbReference>
<evidence type="ECO:0000256" key="3">
    <source>
        <dbReference type="SAM" id="MobiDB-lite"/>
    </source>
</evidence>
<dbReference type="Gene3D" id="2.60.40.1970">
    <property type="entry name" value="YEATS domain"/>
    <property type="match status" value="1"/>
</dbReference>
<feature type="region of interest" description="Disordered" evidence="3">
    <location>
        <begin position="342"/>
        <end position="366"/>
    </location>
</feature>
<evidence type="ECO:0000259" key="4">
    <source>
        <dbReference type="PROSITE" id="PS51037"/>
    </source>
</evidence>
<dbReference type="RefSeq" id="XP_017769414.1">
    <property type="nucleotide sequence ID" value="XM_017913925.1"/>
</dbReference>
<dbReference type="PANTHER" id="PTHR23195">
    <property type="entry name" value="YEATS DOMAIN"/>
    <property type="match status" value="1"/>
</dbReference>
<feature type="compositionally biased region" description="Acidic residues" evidence="3">
    <location>
        <begin position="349"/>
        <end position="359"/>
    </location>
</feature>
<evidence type="ECO:0000256" key="2">
    <source>
        <dbReference type="PROSITE-ProRule" id="PRU00376"/>
    </source>
</evidence>
<evidence type="ECO:0000313" key="5">
    <source>
        <dbReference type="Proteomes" id="UP000695000"/>
    </source>
</evidence>
<gene>
    <name evidence="6" type="primary">LOC108557418</name>
</gene>
<dbReference type="InterPro" id="IPR055127">
    <property type="entry name" value="YEATS2_3HBD"/>
</dbReference>
<organism evidence="5 6">
    <name type="scientific">Nicrophorus vespilloides</name>
    <name type="common">Boreal carrion beetle</name>
    <dbReference type="NCBI Taxonomy" id="110193"/>
    <lineage>
        <taxon>Eukaryota</taxon>
        <taxon>Metazoa</taxon>
        <taxon>Ecdysozoa</taxon>
        <taxon>Arthropoda</taxon>
        <taxon>Hexapoda</taxon>
        <taxon>Insecta</taxon>
        <taxon>Pterygota</taxon>
        <taxon>Neoptera</taxon>
        <taxon>Endopterygota</taxon>
        <taxon>Coleoptera</taxon>
        <taxon>Polyphaga</taxon>
        <taxon>Staphyliniformia</taxon>
        <taxon>Silphidae</taxon>
        <taxon>Nicrophorinae</taxon>
        <taxon>Nicrophorus</taxon>
    </lineage>
</organism>
<dbReference type="Proteomes" id="UP000695000">
    <property type="component" value="Unplaced"/>
</dbReference>
<feature type="compositionally biased region" description="Basic and acidic residues" evidence="3">
    <location>
        <begin position="9"/>
        <end position="22"/>
    </location>
</feature>
<dbReference type="GeneID" id="108557418"/>
<sequence length="705" mass="82042">MDPDYELSETVRKQAKEREAKDKSENIEKIKAIISNEFNKEIELRENQLEQIQNKITQGSKQLHLLRYVLVTSYYNNLDLQLPAEEEVLDEANLFDKQSRIHPAVKKLLTNNCDSPFSLSRRKSTRTQPVSNSLALQDVQTKTIKLESTLIAEEVVKEEVKVEENVAVRNRQMTKRRVIVGNISKWMPGDNSEGNCTHKWMVYVRGPKDNPKIDDFVQKVVLYLHPSYQPNDVIELKESPFHLSRRGWGEFPLRVQLFFHNQLNKPVDVIHNLKLDRTYTGRQTLGNETVVDLTIYGDGVEKVNPHDDIVRDLIKKEIDEDVKSYADDNQFTFSSTKDEIDIEHHPILEEEEEEEEEEDIKSTALLDHNYSISVEENGSGGGDSSISEMNGKLFFSKKRRRPLQESLLKSSVEKRLKLENDSYERRLKEESVNERLKDETESSETYKIVLPNHRFKNVLEALPFILRRLTLITPFAENQDYKCAYPYVSKSLEEYSKWPVEKRSSAEWSRAKQVSEIVMSSNLPNKKFWNTKKVLAYARAHCFTELANYNMFRNKSYNSEFLDYRLSVHNSVPKLTEIIDNVDVDVINEEDADRAKASRSMRLYTCNVREECNFVKQTALDVGVVLKPEEIVPGVMYNSAQRAVLEATLKFAENLIRNSRALLVYKKDFDENTSEIGVDEITTVLNNHRTEFKKIQKFNHEQFKY</sequence>
<evidence type="ECO:0000313" key="6">
    <source>
        <dbReference type="RefSeq" id="XP_017769414.1"/>
    </source>
</evidence>
<dbReference type="CDD" id="cd16907">
    <property type="entry name" value="YEATS_YEATS2_like"/>
    <property type="match status" value="1"/>
</dbReference>
<proteinExistence type="predicted"/>
<dbReference type="InterPro" id="IPR005033">
    <property type="entry name" value="YEATS"/>
</dbReference>
<keyword evidence="5" id="KW-1185">Reference proteome</keyword>
<dbReference type="InterPro" id="IPR055129">
    <property type="entry name" value="YEATS_dom"/>
</dbReference>
<dbReference type="PROSITE" id="PS51037">
    <property type="entry name" value="YEATS"/>
    <property type="match status" value="1"/>
</dbReference>
<comment type="subcellular location">
    <subcellularLocation>
        <location evidence="2">Nucleus</location>
    </subcellularLocation>
</comment>
<keyword evidence="1 2" id="KW-0539">Nucleus</keyword>
<protein>
    <submittedName>
        <fullName evidence="6">YEATS domain-containing protein 2</fullName>
    </submittedName>
</protein>
<dbReference type="InterPro" id="IPR038704">
    <property type="entry name" value="YEAST_sf"/>
</dbReference>
<dbReference type="Pfam" id="PF03366">
    <property type="entry name" value="YEATS"/>
    <property type="match status" value="1"/>
</dbReference>